<dbReference type="RefSeq" id="WP_039394441.1">
    <property type="nucleotide sequence ID" value="NZ_JTDK01000001.1"/>
</dbReference>
<dbReference type="STRING" id="1348253.LK09_01030"/>
<organism evidence="1 2">
    <name type="scientific">Microbacterium mangrovi</name>
    <dbReference type="NCBI Taxonomy" id="1348253"/>
    <lineage>
        <taxon>Bacteria</taxon>
        <taxon>Bacillati</taxon>
        <taxon>Actinomycetota</taxon>
        <taxon>Actinomycetes</taxon>
        <taxon>Micrococcales</taxon>
        <taxon>Microbacteriaceae</taxon>
        <taxon>Microbacterium</taxon>
    </lineage>
</organism>
<dbReference type="PIRSF" id="PIRSF028451">
    <property type="entry name" value="UCP028451"/>
    <property type="match status" value="1"/>
</dbReference>
<dbReference type="Pfam" id="PF09365">
    <property type="entry name" value="DUF2461"/>
    <property type="match status" value="1"/>
</dbReference>
<evidence type="ECO:0008006" key="3">
    <source>
        <dbReference type="Google" id="ProtNLM"/>
    </source>
</evidence>
<dbReference type="OrthoDB" id="9794241at2"/>
<dbReference type="PANTHER" id="PTHR36452">
    <property type="entry name" value="CHROMOSOME 12, WHOLE GENOME SHOTGUN SEQUENCE"/>
    <property type="match status" value="1"/>
</dbReference>
<dbReference type="Proteomes" id="UP000031030">
    <property type="component" value="Unassembled WGS sequence"/>
</dbReference>
<gene>
    <name evidence="1" type="ORF">LK09_01030</name>
</gene>
<dbReference type="EMBL" id="JTDK01000001">
    <property type="protein sequence ID" value="KHK99939.1"/>
    <property type="molecule type" value="Genomic_DNA"/>
</dbReference>
<dbReference type="NCBIfam" id="TIGR02453">
    <property type="entry name" value="TIGR02453 family protein"/>
    <property type="match status" value="1"/>
</dbReference>
<proteinExistence type="predicted"/>
<sequence>MDSSFSGWPQAALDFYAGLEADNSKAYWSEHRAVYDDQVLAPMHALLDELEPEFGAGKVFRPYRDVRFSADKSPYKTEIGAVLDGGGYVRLNATGLAIGAGAHMMSPGQLARYRAAVADEATGDALEAAIADLAAHGVEIWVENRLKTLPRGFGPDAAHPELLRNKDIAAWKAWPVEPWLHTAEAAGRVAEALRATRPLTDWLDAHVGGHDGESGRRR</sequence>
<dbReference type="AlphaFoldDB" id="A0A0B2A9U3"/>
<keyword evidence="2" id="KW-1185">Reference proteome</keyword>
<dbReference type="InterPro" id="IPR015996">
    <property type="entry name" value="UCP028451"/>
</dbReference>
<reference evidence="1 2" key="1">
    <citation type="submission" date="2014-11" db="EMBL/GenBank/DDBJ databases">
        <title>Genome sequence of Microbacterium mangrovi MUSC 115(T).</title>
        <authorList>
            <person name="Lee L.-H."/>
        </authorList>
    </citation>
    <scope>NUCLEOTIDE SEQUENCE [LARGE SCALE GENOMIC DNA]</scope>
    <source>
        <strain evidence="1 2">MUSC 115</strain>
    </source>
</reference>
<dbReference type="PANTHER" id="PTHR36452:SF1">
    <property type="entry name" value="DUF2461 DOMAIN-CONTAINING PROTEIN"/>
    <property type="match status" value="1"/>
</dbReference>
<protein>
    <recommendedName>
        <fullName evidence="3">TIGR02453 family protein</fullName>
    </recommendedName>
</protein>
<accession>A0A0B2A9U3</accession>
<name>A0A0B2A9U3_9MICO</name>
<dbReference type="InterPro" id="IPR012808">
    <property type="entry name" value="CHP02453"/>
</dbReference>
<evidence type="ECO:0000313" key="2">
    <source>
        <dbReference type="Proteomes" id="UP000031030"/>
    </source>
</evidence>
<evidence type="ECO:0000313" key="1">
    <source>
        <dbReference type="EMBL" id="KHK99939.1"/>
    </source>
</evidence>
<comment type="caution">
    <text evidence="1">The sequence shown here is derived from an EMBL/GenBank/DDBJ whole genome shotgun (WGS) entry which is preliminary data.</text>
</comment>